<organism evidence="1 2">
    <name type="scientific">Pseudomonas mandelii JR-1</name>
    <dbReference type="NCBI Taxonomy" id="1147786"/>
    <lineage>
        <taxon>Bacteria</taxon>
        <taxon>Pseudomonadati</taxon>
        <taxon>Pseudomonadota</taxon>
        <taxon>Gammaproteobacteria</taxon>
        <taxon>Pseudomonadales</taxon>
        <taxon>Pseudomonadaceae</taxon>
        <taxon>Pseudomonas</taxon>
    </lineage>
</organism>
<proteinExistence type="predicted"/>
<dbReference type="AlphaFoldDB" id="A0A024EL84"/>
<reference evidence="1 2" key="1">
    <citation type="journal article" date="2012" name="J. Bacteriol.">
        <title>Genome sequence of cold-adapted Pseudomonas mandelii strain JR-1.</title>
        <authorList>
            <person name="Jang S.H."/>
            <person name="Kim J."/>
            <person name="Kim J."/>
            <person name="Hong S."/>
            <person name="Lee C."/>
        </authorList>
    </citation>
    <scope>NUCLEOTIDE SEQUENCE [LARGE SCALE GENOMIC DNA]</scope>
    <source>
        <strain evidence="1 2">JR-1</strain>
        <plasmid evidence="2">Plasmid</plasmid>
    </source>
</reference>
<gene>
    <name evidence="1" type="ORF">OU5_P0124</name>
</gene>
<dbReference type="Proteomes" id="UP000026913">
    <property type="component" value="Plasmid unnamed"/>
</dbReference>
<protein>
    <submittedName>
        <fullName evidence="1">Uncharacterized protein</fullName>
    </submittedName>
</protein>
<name>A0A024EL84_9PSED</name>
<geneLocation type="plasmid" evidence="2"/>
<evidence type="ECO:0000313" key="1">
    <source>
        <dbReference type="EMBL" id="AHZ73376.1"/>
    </source>
</evidence>
<evidence type="ECO:0000313" key="2">
    <source>
        <dbReference type="Proteomes" id="UP000026913"/>
    </source>
</evidence>
<keyword evidence="1" id="KW-0614">Plasmid</keyword>
<dbReference type="KEGG" id="pman:OU5_P0124"/>
<dbReference type="HOGENOM" id="CLU_2846492_0_0_6"/>
<sequence>MFRAFLVAEKIRRAVQQAGVEHDESAEGTVTVSLGVSGCCLDPRGAGSLKLSHLALYSDKLSERR</sequence>
<dbReference type="EMBL" id="CP005961">
    <property type="protein sequence ID" value="AHZ73376.1"/>
    <property type="molecule type" value="Genomic_DNA"/>
</dbReference>
<accession>A0A024EL84</accession>